<reference evidence="1" key="1">
    <citation type="submission" date="2022-12" db="EMBL/GenBank/DDBJ databases">
        <title>Genome Sequence of Lasiodiplodia mahajangana.</title>
        <authorList>
            <person name="Buettner E."/>
        </authorList>
    </citation>
    <scope>NUCLEOTIDE SEQUENCE</scope>
    <source>
        <strain evidence="1">VT137</strain>
    </source>
</reference>
<evidence type="ECO:0000313" key="1">
    <source>
        <dbReference type="EMBL" id="KAJ8132041.1"/>
    </source>
</evidence>
<name>A0ACC2JX68_9PEZI</name>
<gene>
    <name evidence="1" type="ORF">O1611_g1577</name>
</gene>
<proteinExistence type="predicted"/>
<protein>
    <submittedName>
        <fullName evidence="1">Uncharacterized protein</fullName>
    </submittedName>
</protein>
<evidence type="ECO:0000313" key="2">
    <source>
        <dbReference type="Proteomes" id="UP001153332"/>
    </source>
</evidence>
<sequence>MAESRAGGLNAHHWPSTPKLGIRNCSFVIYDSRHHIVEGVNLGRRAYITLGRTSKLGNIRAINAFGNEHAIEAEGEGADIPDIPPRKSRRARGLSVVDYITSPPFKQLRKPKSTDDVNNGRDMKQDSTAPLPPPLPPPLPQRPTSPQPIIHEEIMGRAHRHEPEHTHDSMASSSPSVSPRSIMSKSSQSHLGSPPSSTYGDGQTTLPALQTRAIIENDGLEPLAEEEIDPASFDLVVPVHAPGKQYSLEIQSELLFSAKHLKEIFDDPVLLQRFTNYIYHLRPASIPILQYYLDTIKALKAIDYANAIVKNLQAVEDLPDTSGSIDRTTNKGLREKADKAFETIANEDLPAYITHSYIQTVSVTIKRRIADTLPSNLREMSEGLAEVFCLTDPARKDNPIIFASEGE</sequence>
<comment type="caution">
    <text evidence="1">The sequence shown here is derived from an EMBL/GenBank/DDBJ whole genome shotgun (WGS) entry which is preliminary data.</text>
</comment>
<organism evidence="1 2">
    <name type="scientific">Lasiodiplodia mahajangana</name>
    <dbReference type="NCBI Taxonomy" id="1108764"/>
    <lineage>
        <taxon>Eukaryota</taxon>
        <taxon>Fungi</taxon>
        <taxon>Dikarya</taxon>
        <taxon>Ascomycota</taxon>
        <taxon>Pezizomycotina</taxon>
        <taxon>Dothideomycetes</taxon>
        <taxon>Dothideomycetes incertae sedis</taxon>
        <taxon>Botryosphaeriales</taxon>
        <taxon>Botryosphaeriaceae</taxon>
        <taxon>Lasiodiplodia</taxon>
    </lineage>
</organism>
<dbReference type="EMBL" id="JAPUUL010000188">
    <property type="protein sequence ID" value="KAJ8132041.1"/>
    <property type="molecule type" value="Genomic_DNA"/>
</dbReference>
<keyword evidence="2" id="KW-1185">Reference proteome</keyword>
<accession>A0ACC2JX68</accession>
<dbReference type="Proteomes" id="UP001153332">
    <property type="component" value="Unassembled WGS sequence"/>
</dbReference>